<keyword evidence="2" id="KW-0479">Metal-binding</keyword>
<evidence type="ECO:0000313" key="6">
    <source>
        <dbReference type="Proteomes" id="UP001500784"/>
    </source>
</evidence>
<comment type="similarity">
    <text evidence="1">Belongs to the HpcH/HpaI aldolase family.</text>
</comment>
<protein>
    <submittedName>
        <fullName evidence="5">4-hydroxy-2-oxoheptanedioate aldolase</fullName>
    </submittedName>
</protein>
<dbReference type="InterPro" id="IPR040442">
    <property type="entry name" value="Pyrv_kinase-like_dom_sf"/>
</dbReference>
<feature type="domain" description="HpcH/HpaI aldolase/citrate lyase" evidence="4">
    <location>
        <begin position="16"/>
        <end position="239"/>
    </location>
</feature>
<evidence type="ECO:0000259" key="4">
    <source>
        <dbReference type="Pfam" id="PF03328"/>
    </source>
</evidence>
<organism evidence="5 6">
    <name type="scientific">Arthrobacter gandavensis</name>
    <dbReference type="NCBI Taxonomy" id="169960"/>
    <lineage>
        <taxon>Bacteria</taxon>
        <taxon>Bacillati</taxon>
        <taxon>Actinomycetota</taxon>
        <taxon>Actinomycetes</taxon>
        <taxon>Micrococcales</taxon>
        <taxon>Micrococcaceae</taxon>
        <taxon>Arthrobacter</taxon>
    </lineage>
</organism>
<proteinExistence type="inferred from homology"/>
<sequence>MKRNHFLDNLAAGRPQLGLWNNLRGMAATEIAASAGFDWLLLDQEHSPRSLDELAISLSVIEGCGTSAVVRVGSHDPHEIGRVLDLGARTVLVPMVETAEQADRIAAACDFAPRGIRGVSAQTRGGSWGNDAGYLQEARGNICLILQIESLAGLQNASGIMAAGGVDAVFLGTADLAASMGHLGEPKHPEVQAAARHIVELAASLKMPLGTLTKNPADCSTALSSGYAFAAVGTDTAMLAATYRETLSHFISTEKGNRNE</sequence>
<reference evidence="5 6" key="1">
    <citation type="journal article" date="2019" name="Int. J. Syst. Evol. Microbiol.">
        <title>The Global Catalogue of Microorganisms (GCM) 10K type strain sequencing project: providing services to taxonomists for standard genome sequencing and annotation.</title>
        <authorList>
            <consortium name="The Broad Institute Genomics Platform"/>
            <consortium name="The Broad Institute Genome Sequencing Center for Infectious Disease"/>
            <person name="Wu L."/>
            <person name="Ma J."/>
        </authorList>
    </citation>
    <scope>NUCLEOTIDE SEQUENCE [LARGE SCALE GENOMIC DNA]</scope>
    <source>
        <strain evidence="5 6">JCM 13316</strain>
    </source>
</reference>
<evidence type="ECO:0000313" key="5">
    <source>
        <dbReference type="EMBL" id="GAA1906414.1"/>
    </source>
</evidence>
<dbReference type="EMBL" id="BAAALV010000002">
    <property type="protein sequence ID" value="GAA1906414.1"/>
    <property type="molecule type" value="Genomic_DNA"/>
</dbReference>
<dbReference type="InterPro" id="IPR050251">
    <property type="entry name" value="HpcH-HpaI_aldolase"/>
</dbReference>
<keyword evidence="6" id="KW-1185">Reference proteome</keyword>
<dbReference type="PANTHER" id="PTHR30502:SF0">
    <property type="entry name" value="PHOSPHOENOLPYRUVATE CARBOXYLASE FAMILY PROTEIN"/>
    <property type="match status" value="1"/>
</dbReference>
<dbReference type="RefSeq" id="WP_152225083.1">
    <property type="nucleotide sequence ID" value="NZ_BAAALV010000002.1"/>
</dbReference>
<dbReference type="SUPFAM" id="SSF51621">
    <property type="entry name" value="Phosphoenolpyruvate/pyruvate domain"/>
    <property type="match status" value="1"/>
</dbReference>
<name>A0ABN2NZH0_9MICC</name>
<evidence type="ECO:0000256" key="3">
    <source>
        <dbReference type="ARBA" id="ARBA00023239"/>
    </source>
</evidence>
<dbReference type="Proteomes" id="UP001500784">
    <property type="component" value="Unassembled WGS sequence"/>
</dbReference>
<accession>A0ABN2NZH0</accession>
<dbReference type="InterPro" id="IPR005000">
    <property type="entry name" value="Aldolase/citrate-lyase_domain"/>
</dbReference>
<dbReference type="InterPro" id="IPR015813">
    <property type="entry name" value="Pyrv/PenolPyrv_kinase-like_dom"/>
</dbReference>
<evidence type="ECO:0000256" key="2">
    <source>
        <dbReference type="ARBA" id="ARBA00022723"/>
    </source>
</evidence>
<comment type="caution">
    <text evidence="5">The sequence shown here is derived from an EMBL/GenBank/DDBJ whole genome shotgun (WGS) entry which is preliminary data.</text>
</comment>
<dbReference type="Gene3D" id="3.20.20.60">
    <property type="entry name" value="Phosphoenolpyruvate-binding domains"/>
    <property type="match status" value="1"/>
</dbReference>
<keyword evidence="3" id="KW-0456">Lyase</keyword>
<evidence type="ECO:0000256" key="1">
    <source>
        <dbReference type="ARBA" id="ARBA00005568"/>
    </source>
</evidence>
<dbReference type="Pfam" id="PF03328">
    <property type="entry name" value="HpcH_HpaI"/>
    <property type="match status" value="1"/>
</dbReference>
<dbReference type="PANTHER" id="PTHR30502">
    <property type="entry name" value="2-KETO-3-DEOXY-L-RHAMNONATE ALDOLASE"/>
    <property type="match status" value="1"/>
</dbReference>
<gene>
    <name evidence="5" type="primary">hpaI_1</name>
    <name evidence="5" type="ORF">GCM10009688_07940</name>
</gene>